<dbReference type="Proteomes" id="UP001163064">
    <property type="component" value="Unassembled WGS sequence"/>
</dbReference>
<evidence type="ECO:0000313" key="2">
    <source>
        <dbReference type="Proteomes" id="UP001163064"/>
    </source>
</evidence>
<dbReference type="RefSeq" id="WP_266604072.1">
    <property type="nucleotide sequence ID" value="NZ_JAPHNL010000306.1"/>
</dbReference>
<sequence>MNCADHLATIDLLWASPYPADHGESAAGRGGPGYVTAELNCRGEQVGSDASAEQADADRDGLGALLTARWGEPYRFSLWSVQTRGVEFEEEIPEPWARLSGCAQDVHLWRAGERWVALAVTRQGEHEPWRLLAVVTDTDPP</sequence>
<gene>
    <name evidence="1" type="ORF">OFY01_26685</name>
</gene>
<accession>A0ABT3U3X3</accession>
<reference evidence="1" key="1">
    <citation type="submission" date="2022-10" db="EMBL/GenBank/DDBJ databases">
        <title>Streptomyces beihaiensis sp. nov., a chitin degrading actinobacterium, isolated from shrimp pond soil.</title>
        <authorList>
            <person name="Xie J."/>
            <person name="Shen N."/>
        </authorList>
    </citation>
    <scope>NUCLEOTIDE SEQUENCE</scope>
    <source>
        <strain evidence="1">GXMU-J5</strain>
    </source>
</reference>
<name>A0ABT3U3X3_9ACTN</name>
<comment type="caution">
    <text evidence="1">The sequence shown here is derived from an EMBL/GenBank/DDBJ whole genome shotgun (WGS) entry which is preliminary data.</text>
</comment>
<evidence type="ECO:0000313" key="1">
    <source>
        <dbReference type="EMBL" id="MCX3063282.1"/>
    </source>
</evidence>
<protein>
    <submittedName>
        <fullName evidence="1">Uncharacterized protein</fullName>
    </submittedName>
</protein>
<proteinExistence type="predicted"/>
<organism evidence="1 2">
    <name type="scientific">Streptomyces beihaiensis</name>
    <dbReference type="NCBI Taxonomy" id="2984495"/>
    <lineage>
        <taxon>Bacteria</taxon>
        <taxon>Bacillati</taxon>
        <taxon>Actinomycetota</taxon>
        <taxon>Actinomycetes</taxon>
        <taxon>Kitasatosporales</taxon>
        <taxon>Streptomycetaceae</taxon>
        <taxon>Streptomyces</taxon>
    </lineage>
</organism>
<dbReference type="EMBL" id="JAPHNL010000306">
    <property type="protein sequence ID" value="MCX3063282.1"/>
    <property type="molecule type" value="Genomic_DNA"/>
</dbReference>
<keyword evidence="2" id="KW-1185">Reference proteome</keyword>